<dbReference type="EMBL" id="AXZF01000024">
    <property type="protein sequence ID" value="ERT69428.1"/>
    <property type="molecule type" value="Genomic_DNA"/>
</dbReference>
<keyword evidence="3" id="KW-1185">Reference proteome</keyword>
<dbReference type="HOGENOM" id="CLU_009583_0_0_0"/>
<evidence type="ECO:0000313" key="3">
    <source>
        <dbReference type="Proteomes" id="UP000017081"/>
    </source>
</evidence>
<name>U7VF29_9FUSO</name>
<evidence type="ECO:0000313" key="2">
    <source>
        <dbReference type="EMBL" id="ERT69428.1"/>
    </source>
</evidence>
<organism evidence="2 3">
    <name type="scientific">Cetobacterium somerae ATCC BAA-474</name>
    <dbReference type="NCBI Taxonomy" id="1319815"/>
    <lineage>
        <taxon>Bacteria</taxon>
        <taxon>Fusobacteriati</taxon>
        <taxon>Fusobacteriota</taxon>
        <taxon>Fusobacteriia</taxon>
        <taxon>Fusobacteriales</taxon>
        <taxon>Fusobacteriaceae</taxon>
        <taxon>Cetobacterium</taxon>
    </lineage>
</organism>
<accession>U7VF29</accession>
<comment type="caution">
    <text evidence="2">The sequence shown here is derived from an EMBL/GenBank/DDBJ whole genome shotgun (WGS) entry which is preliminary data.</text>
</comment>
<reference evidence="2 3" key="1">
    <citation type="submission" date="2013-08" db="EMBL/GenBank/DDBJ databases">
        <authorList>
            <person name="Weinstock G."/>
            <person name="Sodergren E."/>
            <person name="Wylie T."/>
            <person name="Fulton L."/>
            <person name="Fulton R."/>
            <person name="Fronick C."/>
            <person name="O'Laughlin M."/>
            <person name="Godfrey J."/>
            <person name="Miner T."/>
            <person name="Herter B."/>
            <person name="Appelbaum E."/>
            <person name="Cordes M."/>
            <person name="Lek S."/>
            <person name="Wollam A."/>
            <person name="Pepin K.H."/>
            <person name="Palsikar V.B."/>
            <person name="Mitreva M."/>
            <person name="Wilson R.K."/>
        </authorList>
    </citation>
    <scope>NUCLEOTIDE SEQUENCE [LARGE SCALE GENOMIC DNA]</scope>
    <source>
        <strain evidence="2 3">ATCC BAA-474</strain>
    </source>
</reference>
<dbReference type="Pfam" id="PF00534">
    <property type="entry name" value="Glycos_transf_1"/>
    <property type="match status" value="1"/>
</dbReference>
<evidence type="ECO:0000259" key="1">
    <source>
        <dbReference type="Pfam" id="PF00534"/>
    </source>
</evidence>
<dbReference type="STRING" id="1319815.HMPREF0202_00657"/>
<protein>
    <recommendedName>
        <fullName evidence="1">Glycosyl transferase family 1 domain-containing protein</fullName>
    </recommendedName>
</protein>
<dbReference type="InterPro" id="IPR001296">
    <property type="entry name" value="Glyco_trans_1"/>
</dbReference>
<gene>
    <name evidence="2" type="ORF">HMPREF0202_00657</name>
</gene>
<sequence>MKKKIAIYNGQLYMGGIERVLINYLEKLSKEPELEITLIIKENIPEKNVFASEVPKNIKIEYIKDEDLCRKTEELSKNKKNFLVRLQYQWNLYYSRITIQKWIDSYFKKNKFDVVIDFDGSMWRYIKNLKVPVVGWVHYSLANKKGRKYEAYRKRFELYKKVVLICDDMKKEFEEMFPQFKDKGVRIYNPMDFDVIKSKAEDRSEITPEDEKLLKDRFFIGVSRLVGGKNRVGLVEIYGELKKKGVKEKLYILGDGDDRPNIERKIKELNLEEDVLLLGQKKNPFPYMKAAKMFLHTSMGEGLPTVFIESMLCDTIVVAYDCPTGPREILVDGKAGGLVPLNDKVAFEKTVLNILNDKNLEQSIKDEMYRKMNEFTYEYIRKDLFKLF</sequence>
<dbReference type="Proteomes" id="UP000017081">
    <property type="component" value="Unassembled WGS sequence"/>
</dbReference>
<proteinExistence type="predicted"/>
<dbReference type="Gene3D" id="3.40.50.2000">
    <property type="entry name" value="Glycogen Phosphorylase B"/>
    <property type="match status" value="2"/>
</dbReference>
<dbReference type="CDD" id="cd03811">
    <property type="entry name" value="GT4_GT28_WabH-like"/>
    <property type="match status" value="1"/>
</dbReference>
<dbReference type="PANTHER" id="PTHR12526">
    <property type="entry name" value="GLYCOSYLTRANSFERASE"/>
    <property type="match status" value="1"/>
</dbReference>
<dbReference type="PATRIC" id="fig|1319815.3.peg.627"/>
<dbReference type="AlphaFoldDB" id="U7VF29"/>
<dbReference type="RefSeq" id="WP_023050203.1">
    <property type="nucleotide sequence ID" value="NZ_CP173065.2"/>
</dbReference>
<dbReference type="SUPFAM" id="SSF53756">
    <property type="entry name" value="UDP-Glycosyltransferase/glycogen phosphorylase"/>
    <property type="match status" value="1"/>
</dbReference>
<dbReference type="PANTHER" id="PTHR12526:SF630">
    <property type="entry name" value="GLYCOSYLTRANSFERASE"/>
    <property type="match status" value="1"/>
</dbReference>
<dbReference type="eggNOG" id="COG0438">
    <property type="taxonomic scope" value="Bacteria"/>
</dbReference>
<dbReference type="GO" id="GO:0016757">
    <property type="term" value="F:glycosyltransferase activity"/>
    <property type="evidence" value="ECO:0007669"/>
    <property type="project" value="InterPro"/>
</dbReference>
<feature type="domain" description="Glycosyl transferase family 1" evidence="1">
    <location>
        <begin position="205"/>
        <end position="367"/>
    </location>
</feature>